<accession>A0ABV2CLL4</accession>
<dbReference type="SUPFAM" id="SSF53474">
    <property type="entry name" value="alpha/beta-Hydrolases"/>
    <property type="match status" value="1"/>
</dbReference>
<organism evidence="2 3">
    <name type="scientific">Uliginosibacterium paludis</name>
    <dbReference type="NCBI Taxonomy" id="1615952"/>
    <lineage>
        <taxon>Bacteria</taxon>
        <taxon>Pseudomonadati</taxon>
        <taxon>Pseudomonadota</taxon>
        <taxon>Betaproteobacteria</taxon>
        <taxon>Rhodocyclales</taxon>
        <taxon>Zoogloeaceae</taxon>
        <taxon>Uliginosibacterium</taxon>
    </lineage>
</organism>
<keyword evidence="2" id="KW-0378">Hydrolase</keyword>
<name>A0ABV2CLL4_9RHOO</name>
<dbReference type="Pfam" id="PF02129">
    <property type="entry name" value="Peptidase_S15"/>
    <property type="match status" value="1"/>
</dbReference>
<dbReference type="EMBL" id="JBEWLZ010000001">
    <property type="protein sequence ID" value="MET1488800.1"/>
    <property type="molecule type" value="Genomic_DNA"/>
</dbReference>
<gene>
    <name evidence="2" type="ORF">ABVT11_03090</name>
</gene>
<evidence type="ECO:0000313" key="3">
    <source>
        <dbReference type="Proteomes" id="UP001548590"/>
    </source>
</evidence>
<dbReference type="PANTHER" id="PTHR47751">
    <property type="entry name" value="SUPERFAMILY HYDROLASE, PUTATIVE (AFU_ORTHOLOGUE AFUA_2G16580)-RELATED"/>
    <property type="match status" value="1"/>
</dbReference>
<protein>
    <submittedName>
        <fullName evidence="2">CocE/NonD family hydrolase</fullName>
    </submittedName>
</protein>
<reference evidence="2 3" key="1">
    <citation type="submission" date="2024-07" db="EMBL/GenBank/DDBJ databases">
        <title>Uliginosibacterium paludis KCTC:42655.</title>
        <authorList>
            <person name="Kim M.K."/>
        </authorList>
    </citation>
    <scope>NUCLEOTIDE SEQUENCE [LARGE SCALE GENOMIC DNA]</scope>
    <source>
        <strain evidence="2 3">KCTC 42655</strain>
    </source>
</reference>
<proteinExistence type="predicted"/>
<dbReference type="Gene3D" id="3.40.50.1820">
    <property type="entry name" value="alpha/beta hydrolase"/>
    <property type="match status" value="1"/>
</dbReference>
<dbReference type="Proteomes" id="UP001548590">
    <property type="component" value="Unassembled WGS sequence"/>
</dbReference>
<dbReference type="GO" id="GO:0016787">
    <property type="term" value="F:hydrolase activity"/>
    <property type="evidence" value="ECO:0007669"/>
    <property type="project" value="UniProtKB-KW"/>
</dbReference>
<dbReference type="InterPro" id="IPR051411">
    <property type="entry name" value="Polyketide_trans_af380"/>
</dbReference>
<dbReference type="PANTHER" id="PTHR47751:SF1">
    <property type="entry name" value="SUPERFAMILY HYDROLASE, PUTATIVE (AFU_ORTHOLOGUE AFUA_2G16580)-RELATED"/>
    <property type="match status" value="1"/>
</dbReference>
<keyword evidence="3" id="KW-1185">Reference proteome</keyword>
<evidence type="ECO:0000259" key="1">
    <source>
        <dbReference type="Pfam" id="PF02129"/>
    </source>
</evidence>
<dbReference type="RefSeq" id="WP_345927238.1">
    <property type="nucleotide sequence ID" value="NZ_JBDIVF010000003.1"/>
</dbReference>
<comment type="caution">
    <text evidence="2">The sequence shown here is derived from an EMBL/GenBank/DDBJ whole genome shotgun (WGS) entry which is preliminary data.</text>
</comment>
<dbReference type="InterPro" id="IPR029058">
    <property type="entry name" value="AB_hydrolase_fold"/>
</dbReference>
<sequence>MQILSVSLPAPGALLAGRLLHPEGPGPWPAIVVTGSWTSVKEQMPMTWARALVSSGLAALVFDFRGWGETGGAPRYTEAPESKIEDLMAAFDWLAQQPGIDRDRIGGLALCASAGYMAHAAARSDVPRAIALVAPWLHDHDILLEVYGGAEGVKQLEVLGCDKADVVIEAASASNAEALMYQVPYYTEPSRGLIAAWDNRFALRSWPLWLGFDGIAAAGALKTPVCLIHSDAAAIPKGARRFAERLGKRVTQHWLEGISQFDFYDRPDVVAQGCQLVRAHFIRHGLLRGKEAM</sequence>
<dbReference type="InterPro" id="IPR000383">
    <property type="entry name" value="Xaa-Pro-like_dom"/>
</dbReference>
<dbReference type="Gene3D" id="1.10.10.800">
    <property type="match status" value="1"/>
</dbReference>
<feature type="domain" description="Xaa-Pro dipeptidyl-peptidase-like" evidence="1">
    <location>
        <begin position="12"/>
        <end position="137"/>
    </location>
</feature>
<evidence type="ECO:0000313" key="2">
    <source>
        <dbReference type="EMBL" id="MET1488800.1"/>
    </source>
</evidence>